<comment type="caution">
    <text evidence="1">The sequence shown here is derived from an EMBL/GenBank/DDBJ whole genome shotgun (WGS) entry which is preliminary data.</text>
</comment>
<proteinExistence type="predicted"/>
<evidence type="ECO:0000313" key="1">
    <source>
        <dbReference type="EMBL" id="KDN27469.1"/>
    </source>
</evidence>
<dbReference type="Gene3D" id="2.40.50.870">
    <property type="entry name" value="Protein of unknown function (DUF3299)"/>
    <property type="match status" value="1"/>
</dbReference>
<dbReference type="Pfam" id="PF11736">
    <property type="entry name" value="DUF3299"/>
    <property type="match status" value="1"/>
</dbReference>
<dbReference type="OrthoDB" id="9784998at2"/>
<dbReference type="STRING" id="212667.VFDL14_21565"/>
<dbReference type="RefSeq" id="WP_032552834.1">
    <property type="nucleotide sequence ID" value="NZ_JFFR01000027.1"/>
</dbReference>
<evidence type="ECO:0008006" key="3">
    <source>
        <dbReference type="Google" id="ProtNLM"/>
    </source>
</evidence>
<gene>
    <name evidence="1" type="ORF">VFDL14_21565</name>
</gene>
<reference evidence="1 2" key="1">
    <citation type="submission" date="2014-02" db="EMBL/GenBank/DDBJ databases">
        <title>Vibrio fortis Dalian14 Genome Sequencing.</title>
        <authorList>
            <person name="Wang Y."/>
            <person name="Song L."/>
            <person name="Liu G."/>
            <person name="Ding J."/>
        </authorList>
    </citation>
    <scope>NUCLEOTIDE SEQUENCE [LARGE SCALE GENOMIC DNA]</scope>
    <source>
        <strain evidence="1 2">Dalian14</strain>
    </source>
</reference>
<organism evidence="1 2">
    <name type="scientific">Vibrio fortis</name>
    <dbReference type="NCBI Taxonomy" id="212667"/>
    <lineage>
        <taxon>Bacteria</taxon>
        <taxon>Pseudomonadati</taxon>
        <taxon>Pseudomonadota</taxon>
        <taxon>Gammaproteobacteria</taxon>
        <taxon>Vibrionales</taxon>
        <taxon>Vibrionaceae</taxon>
        <taxon>Vibrio</taxon>
    </lineage>
</organism>
<evidence type="ECO:0000313" key="2">
    <source>
        <dbReference type="Proteomes" id="UP000027219"/>
    </source>
</evidence>
<sequence>MLTRISLLLIILISPAVSYASEVLELRWKDLIPEDEVARYELYMQAQSASLALLDHTDDSLKMNQITFGTARSDLNQKTVSIPGFIIPLEGDDKTLTEFMLVPFVGACIHVPPPPPNQIIYVISEEGVNMEDLWTGVTVEGTISTESVDNDLASIGYQMKLDKIEKF</sequence>
<dbReference type="EMBL" id="JFFR01000027">
    <property type="protein sequence ID" value="KDN27469.1"/>
    <property type="molecule type" value="Genomic_DNA"/>
</dbReference>
<accession>A0A066UTK2</accession>
<keyword evidence="2" id="KW-1185">Reference proteome</keyword>
<dbReference type="AlphaFoldDB" id="A0A066UTK2"/>
<name>A0A066UTK2_9VIBR</name>
<dbReference type="Proteomes" id="UP000027219">
    <property type="component" value="Unassembled WGS sequence"/>
</dbReference>
<dbReference type="InterPro" id="IPR021727">
    <property type="entry name" value="DUF3299"/>
</dbReference>
<protein>
    <recommendedName>
        <fullName evidence="3">DUF3299 domain-containing protein</fullName>
    </recommendedName>
</protein>